<dbReference type="PRINTS" id="PR00080">
    <property type="entry name" value="SDRFAMILY"/>
</dbReference>
<dbReference type="GO" id="GO:0016491">
    <property type="term" value="F:oxidoreductase activity"/>
    <property type="evidence" value="ECO:0007669"/>
    <property type="project" value="UniProtKB-KW"/>
</dbReference>
<dbReference type="Gene3D" id="1.10.238.10">
    <property type="entry name" value="EF-hand"/>
    <property type="match status" value="2"/>
</dbReference>
<dbReference type="Pfam" id="PF00106">
    <property type="entry name" value="adh_short"/>
    <property type="match status" value="2"/>
</dbReference>
<accession>A0AAD7XCS0</accession>
<dbReference type="GO" id="GO:0005509">
    <property type="term" value="F:calcium ion binding"/>
    <property type="evidence" value="ECO:0007669"/>
    <property type="project" value="InterPro"/>
</dbReference>
<evidence type="ECO:0000256" key="1">
    <source>
        <dbReference type="ARBA" id="ARBA00006484"/>
    </source>
</evidence>
<dbReference type="PANTHER" id="PTHR44169:SF6">
    <property type="entry name" value="NADPH-DEPENDENT 1-ACYLDIHYDROXYACETONE PHOSPHATE REDUCTASE"/>
    <property type="match status" value="1"/>
</dbReference>
<evidence type="ECO:0000256" key="2">
    <source>
        <dbReference type="ARBA" id="ARBA00022737"/>
    </source>
</evidence>
<evidence type="ECO:0000313" key="8">
    <source>
        <dbReference type="Proteomes" id="UP001215151"/>
    </source>
</evidence>
<proteinExistence type="inferred from homology"/>
<dbReference type="Proteomes" id="UP001215151">
    <property type="component" value="Unassembled WGS sequence"/>
</dbReference>
<evidence type="ECO:0000256" key="3">
    <source>
        <dbReference type="ARBA" id="ARBA00022837"/>
    </source>
</evidence>
<sequence length="679" mass="74951">MTTLTHPNIERARLDVTDDASMQSVFDSIVEKEGRIDILVNNAGMTCSGPVVDIDLESVQRTFDTNVFGIVRTCKAAVPHMAARKSGTIVNIGSIVGEIPMPFAGIYASTKAAVRSLTESLYMECLPLGIAVVHVNAGGARTNIIKNMGAHHAVPPTTLYAPYAAVIQEEFDPARTDKATTPEEFARTVAKSVLPTRATPDRVVWVGAGSTIVRVIRWLPKGCKEYAARGCKVYATARRVEAMSNLTHPDIERRRMDVTDESSVQSVIDHIIEKEGHIDLLVNNAGITCSGAVLDIDMERVQQTFNTNVFGTIRVCKAAIPHMATRKSGTIVNIGSIAGDTPVPFRGIYSASKAALKSLTEALYMECLPFGLAVVYVNAGGVRTNITNNMIARFAIPPTTLYAPYEEAIREEFNPQRMEPWAMPREEFAKAVAEKSLAKKPERELWVGAGLTSMRIFSWLPRGFVLRLLWNELAEKHITPTSSPSKLTKAQKSRARREPSGVFSLFSPPQIQQFREAFALIDHDGDGIVSEQDLKHIFSSLGISPSRSTLDQLLADRPGDRRGSLGGIHSRMASAESTDGGNDRGITFPMFLTMMGEHLYDFDAEAELLAAFECFDESDSGFVKCDEIRKWLGDVGERMDEHEIDKFLKGPFTRNGQFNYREWVKVLRINTDNEETDSQ</sequence>
<dbReference type="InterPro" id="IPR002347">
    <property type="entry name" value="SDR_fam"/>
</dbReference>
<comment type="similarity">
    <text evidence="1">Belongs to the short-chain dehydrogenases/reductases (SDR) family.</text>
</comment>
<dbReference type="SMART" id="SM00054">
    <property type="entry name" value="EFh"/>
    <property type="match status" value="2"/>
</dbReference>
<dbReference type="InterPro" id="IPR036291">
    <property type="entry name" value="NAD(P)-bd_dom_sf"/>
</dbReference>
<dbReference type="SUPFAM" id="SSF47473">
    <property type="entry name" value="EF-hand"/>
    <property type="match status" value="1"/>
</dbReference>
<feature type="domain" description="EF-hand" evidence="6">
    <location>
        <begin position="603"/>
        <end position="638"/>
    </location>
</feature>
<dbReference type="PRINTS" id="PR00081">
    <property type="entry name" value="GDHRDH"/>
</dbReference>
<protein>
    <recommendedName>
        <fullName evidence="6">EF-hand domain-containing protein</fullName>
    </recommendedName>
</protein>
<dbReference type="FunFam" id="3.40.50.720:FF:000084">
    <property type="entry name" value="Short-chain dehydrogenase reductase"/>
    <property type="match status" value="2"/>
</dbReference>
<gene>
    <name evidence="7" type="ORF">ONZ51_g3728</name>
</gene>
<dbReference type="PROSITE" id="PS00018">
    <property type="entry name" value="EF_HAND_1"/>
    <property type="match status" value="1"/>
</dbReference>
<dbReference type="Pfam" id="PF13405">
    <property type="entry name" value="EF-hand_6"/>
    <property type="match status" value="1"/>
</dbReference>
<dbReference type="InterPro" id="IPR002048">
    <property type="entry name" value="EF_hand_dom"/>
</dbReference>
<dbReference type="CDD" id="cd05374">
    <property type="entry name" value="17beta-HSD-like_SDR_c"/>
    <property type="match status" value="1"/>
</dbReference>
<evidence type="ECO:0000256" key="4">
    <source>
        <dbReference type="ARBA" id="ARBA00023002"/>
    </source>
</evidence>
<dbReference type="CDD" id="cd00051">
    <property type="entry name" value="EFh"/>
    <property type="match status" value="1"/>
</dbReference>
<dbReference type="PROSITE" id="PS50222">
    <property type="entry name" value="EF_HAND_2"/>
    <property type="match status" value="2"/>
</dbReference>
<reference evidence="7" key="1">
    <citation type="submission" date="2022-11" db="EMBL/GenBank/DDBJ databases">
        <title>Genome Sequence of Cubamyces cubensis.</title>
        <authorList>
            <person name="Buettner E."/>
        </authorList>
    </citation>
    <scope>NUCLEOTIDE SEQUENCE</scope>
    <source>
        <strain evidence="7">MPL-01</strain>
    </source>
</reference>
<dbReference type="EMBL" id="JAPEVG010000067">
    <property type="protein sequence ID" value="KAJ8488165.1"/>
    <property type="molecule type" value="Genomic_DNA"/>
</dbReference>
<evidence type="ECO:0000313" key="7">
    <source>
        <dbReference type="EMBL" id="KAJ8488165.1"/>
    </source>
</evidence>
<name>A0AAD7XCS0_9APHY</name>
<keyword evidence="4" id="KW-0560">Oxidoreductase</keyword>
<organism evidence="7 8">
    <name type="scientific">Trametes cubensis</name>
    <dbReference type="NCBI Taxonomy" id="1111947"/>
    <lineage>
        <taxon>Eukaryota</taxon>
        <taxon>Fungi</taxon>
        <taxon>Dikarya</taxon>
        <taxon>Basidiomycota</taxon>
        <taxon>Agaricomycotina</taxon>
        <taxon>Agaricomycetes</taxon>
        <taxon>Polyporales</taxon>
        <taxon>Polyporaceae</taxon>
        <taxon>Trametes</taxon>
    </lineage>
</organism>
<dbReference type="InterPro" id="IPR011992">
    <property type="entry name" value="EF-hand-dom_pair"/>
</dbReference>
<dbReference type="InterPro" id="IPR018247">
    <property type="entry name" value="EF_Hand_1_Ca_BS"/>
</dbReference>
<keyword evidence="8" id="KW-1185">Reference proteome</keyword>
<dbReference type="GO" id="GO:0005783">
    <property type="term" value="C:endoplasmic reticulum"/>
    <property type="evidence" value="ECO:0007669"/>
    <property type="project" value="TreeGrafter"/>
</dbReference>
<keyword evidence="2" id="KW-0677">Repeat</keyword>
<feature type="domain" description="EF-hand" evidence="6">
    <location>
        <begin position="509"/>
        <end position="544"/>
    </location>
</feature>
<dbReference type="FunFam" id="1.10.238.10:FF:000003">
    <property type="entry name" value="Calmodulin A"/>
    <property type="match status" value="1"/>
</dbReference>
<dbReference type="Gene3D" id="3.40.50.720">
    <property type="entry name" value="NAD(P)-binding Rossmann-like Domain"/>
    <property type="match status" value="2"/>
</dbReference>
<dbReference type="AlphaFoldDB" id="A0AAD7XCS0"/>
<feature type="region of interest" description="Disordered" evidence="5">
    <location>
        <begin position="480"/>
        <end position="502"/>
    </location>
</feature>
<evidence type="ECO:0000256" key="5">
    <source>
        <dbReference type="SAM" id="MobiDB-lite"/>
    </source>
</evidence>
<comment type="caution">
    <text evidence="7">The sequence shown here is derived from an EMBL/GenBank/DDBJ whole genome shotgun (WGS) entry which is preliminary data.</text>
</comment>
<evidence type="ECO:0000259" key="6">
    <source>
        <dbReference type="PROSITE" id="PS50222"/>
    </source>
</evidence>
<keyword evidence="3" id="KW-0106">Calcium</keyword>
<dbReference type="PANTHER" id="PTHR44169">
    <property type="entry name" value="NADPH-DEPENDENT 1-ACYLDIHYDROXYACETONE PHOSPHATE REDUCTASE"/>
    <property type="match status" value="1"/>
</dbReference>
<dbReference type="SUPFAM" id="SSF51735">
    <property type="entry name" value="NAD(P)-binding Rossmann-fold domains"/>
    <property type="match status" value="2"/>
</dbReference>